<comment type="caution">
    <text evidence="2">The sequence shown here is derived from an EMBL/GenBank/DDBJ whole genome shotgun (WGS) entry which is preliminary data.</text>
</comment>
<protein>
    <submittedName>
        <fullName evidence="2">Ferritin-like domain-containing protein</fullName>
    </submittedName>
</protein>
<dbReference type="EMBL" id="JBBPEH010000007">
    <property type="protein sequence ID" value="KAK7536170.1"/>
    <property type="molecule type" value="Genomic_DNA"/>
</dbReference>
<name>A0ABR1LLU6_9PEZI</name>
<feature type="chain" id="PRO_5047010741" evidence="1">
    <location>
        <begin position="22"/>
        <end position="310"/>
    </location>
</feature>
<dbReference type="PANTHER" id="PTHR38705">
    <property type="entry name" value="PROTEIN RDS1"/>
    <property type="match status" value="1"/>
</dbReference>
<dbReference type="Pfam" id="PF13668">
    <property type="entry name" value="Ferritin_2"/>
    <property type="match status" value="1"/>
</dbReference>
<evidence type="ECO:0000256" key="1">
    <source>
        <dbReference type="SAM" id="SignalP"/>
    </source>
</evidence>
<dbReference type="InterPro" id="IPR012347">
    <property type="entry name" value="Ferritin-like"/>
</dbReference>
<dbReference type="Gene3D" id="1.20.1260.10">
    <property type="match status" value="1"/>
</dbReference>
<dbReference type="InterPro" id="IPR039254">
    <property type="entry name" value="Rds1"/>
</dbReference>
<dbReference type="SUPFAM" id="SSF47240">
    <property type="entry name" value="Ferritin-like"/>
    <property type="match status" value="1"/>
</dbReference>
<evidence type="ECO:0000313" key="2">
    <source>
        <dbReference type="EMBL" id="KAK7536170.1"/>
    </source>
</evidence>
<dbReference type="RefSeq" id="XP_066654586.1">
    <property type="nucleotide sequence ID" value="XM_066802273.1"/>
</dbReference>
<sequence>MAPIGGLIKTLLILGPIFASATPGAAPQPAAPEQAPPANGLSDIDILQFALTAEHLESAFYAQGFAKFPAAQFKAAGLTDGDVQALQSIGQSESTHVSTLLSAIASSGAEPVQPCTYQFNFTDPKAMISTARTLEAVGLSAYLGAAPLIQSRDVLSAATTIATIEARHQTLVRVASGAVPVPASFDTPLGPRAVFSLASSFIQACPQGSNLNIAPFPAIQFAAPAPGGAAAAQQGNFVKAGDTLSLAAGMPNGGQFCAFSSSGGNQFSTLANGNCQVPQNLVGEVFVLVTNQQSVTDGAVIAGPSVLQAS</sequence>
<dbReference type="Proteomes" id="UP001360953">
    <property type="component" value="Unassembled WGS sequence"/>
</dbReference>
<organism evidence="2 3">
    <name type="scientific">Phyllosticta citribraziliensis</name>
    <dbReference type="NCBI Taxonomy" id="989973"/>
    <lineage>
        <taxon>Eukaryota</taxon>
        <taxon>Fungi</taxon>
        <taxon>Dikarya</taxon>
        <taxon>Ascomycota</taxon>
        <taxon>Pezizomycotina</taxon>
        <taxon>Dothideomycetes</taxon>
        <taxon>Dothideomycetes incertae sedis</taxon>
        <taxon>Botryosphaeriales</taxon>
        <taxon>Phyllostictaceae</taxon>
        <taxon>Phyllosticta</taxon>
    </lineage>
</organism>
<accession>A0ABR1LLU6</accession>
<proteinExistence type="predicted"/>
<evidence type="ECO:0000313" key="3">
    <source>
        <dbReference type="Proteomes" id="UP001360953"/>
    </source>
</evidence>
<dbReference type="CDD" id="cd00657">
    <property type="entry name" value="Ferritin_like"/>
    <property type="match status" value="1"/>
</dbReference>
<reference evidence="2 3" key="1">
    <citation type="submission" date="2024-04" db="EMBL/GenBank/DDBJ databases">
        <title>Phyllosticta paracitricarpa is synonymous to the EU quarantine fungus P. citricarpa based on phylogenomic analyses.</title>
        <authorList>
            <consortium name="Lawrence Berkeley National Laboratory"/>
            <person name="Van ingen-buijs V.A."/>
            <person name="Van westerhoven A.C."/>
            <person name="Haridas S."/>
            <person name="Skiadas P."/>
            <person name="Martin F."/>
            <person name="Groenewald J.Z."/>
            <person name="Crous P.W."/>
            <person name="Seidl M.F."/>
        </authorList>
    </citation>
    <scope>NUCLEOTIDE SEQUENCE [LARGE SCALE GENOMIC DNA]</scope>
    <source>
        <strain evidence="2 3">CPC 17464</strain>
    </source>
</reference>
<gene>
    <name evidence="2" type="ORF">J3D65DRAFT_646374</name>
</gene>
<dbReference type="GeneID" id="92035179"/>
<keyword evidence="3" id="KW-1185">Reference proteome</keyword>
<dbReference type="PANTHER" id="PTHR38705:SF1">
    <property type="entry name" value="PROTEIN RDS1"/>
    <property type="match status" value="1"/>
</dbReference>
<feature type="signal peptide" evidence="1">
    <location>
        <begin position="1"/>
        <end position="21"/>
    </location>
</feature>
<keyword evidence="1" id="KW-0732">Signal</keyword>
<dbReference type="InterPro" id="IPR009078">
    <property type="entry name" value="Ferritin-like_SF"/>
</dbReference>